<dbReference type="Gramene" id="ONIVA05G09030.1">
    <property type="protein sequence ID" value="ONIVA05G09030.1"/>
    <property type="gene ID" value="ONIVA05G09030"/>
</dbReference>
<protein>
    <recommendedName>
        <fullName evidence="3">DUF1618 domain-containing protein</fullName>
    </recommendedName>
</protein>
<evidence type="ECO:0000313" key="1">
    <source>
        <dbReference type="EnsemblPlants" id="ONIVA05G09030.1"/>
    </source>
</evidence>
<dbReference type="HOGENOM" id="CLU_1868419_0_0_1"/>
<evidence type="ECO:0008006" key="3">
    <source>
        <dbReference type="Google" id="ProtNLM"/>
    </source>
</evidence>
<dbReference type="Proteomes" id="UP000006591">
    <property type="component" value="Chromosome 5"/>
</dbReference>
<reference evidence="1" key="2">
    <citation type="submission" date="2018-04" db="EMBL/GenBank/DDBJ databases">
        <title>OnivRS2 (Oryza nivara Reference Sequence Version 2).</title>
        <authorList>
            <person name="Zhang J."/>
            <person name="Kudrna D."/>
            <person name="Lee S."/>
            <person name="Talag J."/>
            <person name="Rajasekar S."/>
            <person name="Welchert J."/>
            <person name="Hsing Y.-I."/>
            <person name="Wing R.A."/>
        </authorList>
    </citation>
    <scope>NUCLEOTIDE SEQUENCE [LARGE SCALE GENOMIC DNA]</scope>
    <source>
        <strain evidence="1">SL10</strain>
    </source>
</reference>
<accession>A0A0E0HBG0</accession>
<dbReference type="EnsemblPlants" id="ONIVA05G09030.1">
    <property type="protein sequence ID" value="ONIVA05G09030.1"/>
    <property type="gene ID" value="ONIVA05G09030"/>
</dbReference>
<proteinExistence type="predicted"/>
<sequence length="137" mass="15277">MDARVPASVVSDLIARATWESGLSKHVAATGATRGSHLVTVEPSTCGGSSCKPSPLPLPWQINMYIVVVEFTGQLWWLDLTWYIVSADPFNDRLELDFVELPRNSVCLEPSTNIIQEQGMHRRLVVSEGRLCYTELF</sequence>
<evidence type="ECO:0000313" key="2">
    <source>
        <dbReference type="Proteomes" id="UP000006591"/>
    </source>
</evidence>
<dbReference type="OMA" id="IIQEQGM"/>
<dbReference type="AlphaFoldDB" id="A0A0E0HBG0"/>
<dbReference type="STRING" id="4536.A0A0E0HBG0"/>
<organism evidence="1">
    <name type="scientific">Oryza nivara</name>
    <name type="common">Indian wild rice</name>
    <name type="synonym">Oryza sativa f. spontanea</name>
    <dbReference type="NCBI Taxonomy" id="4536"/>
    <lineage>
        <taxon>Eukaryota</taxon>
        <taxon>Viridiplantae</taxon>
        <taxon>Streptophyta</taxon>
        <taxon>Embryophyta</taxon>
        <taxon>Tracheophyta</taxon>
        <taxon>Spermatophyta</taxon>
        <taxon>Magnoliopsida</taxon>
        <taxon>Liliopsida</taxon>
        <taxon>Poales</taxon>
        <taxon>Poaceae</taxon>
        <taxon>BOP clade</taxon>
        <taxon>Oryzoideae</taxon>
        <taxon>Oryzeae</taxon>
        <taxon>Oryzinae</taxon>
        <taxon>Oryza</taxon>
    </lineage>
</organism>
<dbReference type="PANTHER" id="PTHR33086:SF98">
    <property type="entry name" value="OS05G0468200 PROTEIN"/>
    <property type="match status" value="1"/>
</dbReference>
<dbReference type="PANTHER" id="PTHR33086">
    <property type="entry name" value="OS05G0468200 PROTEIN-RELATED"/>
    <property type="match status" value="1"/>
</dbReference>
<reference evidence="1" key="1">
    <citation type="submission" date="2015-04" db="UniProtKB">
        <authorList>
            <consortium name="EnsemblPlants"/>
        </authorList>
    </citation>
    <scope>IDENTIFICATION</scope>
    <source>
        <strain evidence="1">SL10</strain>
    </source>
</reference>
<keyword evidence="2" id="KW-1185">Reference proteome</keyword>
<name>A0A0E0HBG0_ORYNI</name>